<reference evidence="2 3" key="1">
    <citation type="journal article" date="2016" name="Nat. Commun.">
        <title>Thousands of microbial genomes shed light on interconnected biogeochemical processes in an aquifer system.</title>
        <authorList>
            <person name="Anantharaman K."/>
            <person name="Brown C.T."/>
            <person name="Hug L.A."/>
            <person name="Sharon I."/>
            <person name="Castelle C.J."/>
            <person name="Probst A.J."/>
            <person name="Thomas B.C."/>
            <person name="Singh A."/>
            <person name="Wilkins M.J."/>
            <person name="Karaoz U."/>
            <person name="Brodie E.L."/>
            <person name="Williams K.H."/>
            <person name="Hubbard S.S."/>
            <person name="Banfield J.F."/>
        </authorList>
    </citation>
    <scope>NUCLEOTIDE SEQUENCE [LARGE SCALE GENOMIC DNA]</scope>
</reference>
<dbReference type="SUPFAM" id="SSF55073">
    <property type="entry name" value="Nucleotide cyclase"/>
    <property type="match status" value="2"/>
</dbReference>
<dbReference type="GO" id="GO:0005886">
    <property type="term" value="C:plasma membrane"/>
    <property type="evidence" value="ECO:0007669"/>
    <property type="project" value="TreeGrafter"/>
</dbReference>
<protein>
    <recommendedName>
        <fullName evidence="1">GGDEF domain-containing protein</fullName>
    </recommendedName>
</protein>
<dbReference type="Gene3D" id="3.30.70.270">
    <property type="match status" value="2"/>
</dbReference>
<dbReference type="GO" id="GO:0052621">
    <property type="term" value="F:diguanylate cyclase activity"/>
    <property type="evidence" value="ECO:0007669"/>
    <property type="project" value="TreeGrafter"/>
</dbReference>
<dbReference type="Proteomes" id="UP000176420">
    <property type="component" value="Unassembled WGS sequence"/>
</dbReference>
<accession>A0A1G2BAC6</accession>
<dbReference type="InterPro" id="IPR043128">
    <property type="entry name" value="Rev_trsase/Diguanyl_cyclase"/>
</dbReference>
<sequence length="536" mass="59377">MNSERGGGGGGGRKPETHAEETRVLLETMVSDIQARCAQNEAEAFKELPRYTLLMELGRCVKYLTPPEVETAISCMAQLESQVVTDALTGVANRRALDLTLHRLTSALKREKEQHPPFVFAIVDIDFFKKVNNVQGHDVGDQLLTQVAAIISDTLRPSDRVYRIGGEEFAIVLSNTNSQQAGIALERVRQAIAEQTQQTVSIGYSQYQPSQKVTDEDNHNLEILLNEADLAMYGAKNSGRNRLADYALLTAEQKMLVKPTPVEIAKKDLTHHKPWPNLVLPDQTGAEIYQKYQQIEQPFGAISTLQVLFCKALSQVPADQFVNEQAEQLPQISAALALFEKLSDTDELTQLLNRRAFTRDLAAQLSEITRQNPEQTKKALLVIICDLDNLTKLNTDCGHLGADAVLRAVANILKKSLRTGTDKPYRFGGDEMAILAELSPSANGFAENSMVFLERCRQAILTEAQTEAQKVLLSLGLTELKEKIAQATITMTFGATIVEQSSLNSEKRLEPDTVFQQADTALREAKLEGKNRFKLV</sequence>
<dbReference type="PANTHER" id="PTHR45138:SF9">
    <property type="entry name" value="DIGUANYLATE CYCLASE DGCM-RELATED"/>
    <property type="match status" value="1"/>
</dbReference>
<dbReference type="InterPro" id="IPR050469">
    <property type="entry name" value="Diguanylate_Cyclase"/>
</dbReference>
<dbReference type="NCBIfam" id="TIGR00254">
    <property type="entry name" value="GGDEF"/>
    <property type="match status" value="2"/>
</dbReference>
<evidence type="ECO:0000313" key="2">
    <source>
        <dbReference type="EMBL" id="OGY86062.1"/>
    </source>
</evidence>
<organism evidence="2 3">
    <name type="scientific">Candidatus Kerfeldbacteria bacterium RIFOXYB2_FULL_38_14</name>
    <dbReference type="NCBI Taxonomy" id="1798547"/>
    <lineage>
        <taxon>Bacteria</taxon>
        <taxon>Candidatus Kerfeldiibacteriota</taxon>
    </lineage>
</organism>
<dbReference type="CDD" id="cd01949">
    <property type="entry name" value="GGDEF"/>
    <property type="match status" value="2"/>
</dbReference>
<dbReference type="InterPro" id="IPR000160">
    <property type="entry name" value="GGDEF_dom"/>
</dbReference>
<dbReference type="EMBL" id="MHKI01000026">
    <property type="protein sequence ID" value="OGY86062.1"/>
    <property type="molecule type" value="Genomic_DNA"/>
</dbReference>
<dbReference type="PANTHER" id="PTHR45138">
    <property type="entry name" value="REGULATORY COMPONENTS OF SENSORY TRANSDUCTION SYSTEM"/>
    <property type="match status" value="1"/>
</dbReference>
<feature type="domain" description="GGDEF" evidence="1">
    <location>
        <begin position="378"/>
        <end position="536"/>
    </location>
</feature>
<gene>
    <name evidence="2" type="ORF">A2319_00645</name>
</gene>
<dbReference type="InterPro" id="IPR029787">
    <property type="entry name" value="Nucleotide_cyclase"/>
</dbReference>
<evidence type="ECO:0000259" key="1">
    <source>
        <dbReference type="PROSITE" id="PS50887"/>
    </source>
</evidence>
<dbReference type="FunFam" id="3.30.70.270:FF:000001">
    <property type="entry name" value="Diguanylate cyclase domain protein"/>
    <property type="match status" value="1"/>
</dbReference>
<dbReference type="SMART" id="SM00267">
    <property type="entry name" value="GGDEF"/>
    <property type="match status" value="2"/>
</dbReference>
<dbReference type="AlphaFoldDB" id="A0A1G2BAC6"/>
<feature type="domain" description="GGDEF" evidence="1">
    <location>
        <begin position="116"/>
        <end position="248"/>
    </location>
</feature>
<dbReference type="GO" id="GO:0043709">
    <property type="term" value="P:cell adhesion involved in single-species biofilm formation"/>
    <property type="evidence" value="ECO:0007669"/>
    <property type="project" value="TreeGrafter"/>
</dbReference>
<comment type="caution">
    <text evidence="2">The sequence shown here is derived from an EMBL/GenBank/DDBJ whole genome shotgun (WGS) entry which is preliminary data.</text>
</comment>
<dbReference type="GO" id="GO:1902201">
    <property type="term" value="P:negative regulation of bacterial-type flagellum-dependent cell motility"/>
    <property type="evidence" value="ECO:0007669"/>
    <property type="project" value="TreeGrafter"/>
</dbReference>
<dbReference type="PROSITE" id="PS50887">
    <property type="entry name" value="GGDEF"/>
    <property type="match status" value="2"/>
</dbReference>
<proteinExistence type="predicted"/>
<name>A0A1G2BAC6_9BACT</name>
<dbReference type="Pfam" id="PF00990">
    <property type="entry name" value="GGDEF"/>
    <property type="match status" value="2"/>
</dbReference>
<evidence type="ECO:0000313" key="3">
    <source>
        <dbReference type="Proteomes" id="UP000176420"/>
    </source>
</evidence>